<evidence type="ECO:0000313" key="12">
    <source>
        <dbReference type="EMBL" id="HAU1882060.1"/>
    </source>
</evidence>
<dbReference type="CDD" id="cd01335">
    <property type="entry name" value="Radical_SAM"/>
    <property type="match status" value="1"/>
</dbReference>
<dbReference type="InterPro" id="IPR058240">
    <property type="entry name" value="rSAM_sf"/>
</dbReference>
<dbReference type="EMBL" id="DACWHX010000288">
    <property type="protein sequence ID" value="HAU1882060.1"/>
    <property type="molecule type" value="Genomic_DNA"/>
</dbReference>
<feature type="domain" description="Radical SAM core" evidence="11">
    <location>
        <begin position="1"/>
        <end position="215"/>
    </location>
</feature>
<dbReference type="SFLD" id="SFLDS00029">
    <property type="entry name" value="Radical_SAM"/>
    <property type="match status" value="1"/>
</dbReference>
<dbReference type="SFLD" id="SFLDF00288">
    <property type="entry name" value="HemN-like__clustered_with_nucl"/>
    <property type="match status" value="1"/>
</dbReference>
<dbReference type="SUPFAM" id="SSF102114">
    <property type="entry name" value="Radical SAM enzymes"/>
    <property type="match status" value="1"/>
</dbReference>
<dbReference type="NCBIfam" id="TIGR00539">
    <property type="entry name" value="hemN_rel"/>
    <property type="match status" value="1"/>
</dbReference>
<dbReference type="Gene3D" id="3.20.20.70">
    <property type="entry name" value="Aldolase class I"/>
    <property type="match status" value="1"/>
</dbReference>
<evidence type="ECO:0000256" key="10">
    <source>
        <dbReference type="RuleBase" id="RU364116"/>
    </source>
</evidence>
<keyword evidence="7 10" id="KW-0408">Iron</keyword>
<gene>
    <name evidence="12" type="primary">hemW</name>
    <name evidence="12" type="ORF">JBJ86_17625</name>
</gene>
<keyword evidence="8 10" id="KW-0411">Iron-sulfur</keyword>
<dbReference type="GO" id="GO:0046872">
    <property type="term" value="F:metal ion binding"/>
    <property type="evidence" value="ECO:0007669"/>
    <property type="project" value="UniProtKB-UniRule"/>
</dbReference>
<evidence type="ECO:0000256" key="5">
    <source>
        <dbReference type="ARBA" id="ARBA00022691"/>
    </source>
</evidence>
<comment type="cofactor">
    <cofactor evidence="1">
        <name>[4Fe-4S] cluster</name>
        <dbReference type="ChEBI" id="CHEBI:49883"/>
    </cofactor>
</comment>
<evidence type="ECO:0000256" key="2">
    <source>
        <dbReference type="ARBA" id="ARBA00006100"/>
    </source>
</evidence>
<dbReference type="SMART" id="SM00729">
    <property type="entry name" value="Elp3"/>
    <property type="match status" value="1"/>
</dbReference>
<evidence type="ECO:0000256" key="9">
    <source>
        <dbReference type="ARBA" id="ARBA00023186"/>
    </source>
</evidence>
<reference evidence="12" key="1">
    <citation type="journal article" date="2018" name="Genome Biol.">
        <title>SKESA: strategic k-mer extension for scrupulous assemblies.</title>
        <authorList>
            <person name="Souvorov A."/>
            <person name="Agarwala R."/>
            <person name="Lipman D.J."/>
        </authorList>
    </citation>
    <scope>NUCLEOTIDE SEQUENCE</scope>
    <source>
        <strain evidence="12">AZ00058701</strain>
    </source>
</reference>
<name>A0AAN5PJI1_LEGPN</name>
<evidence type="ECO:0000256" key="4">
    <source>
        <dbReference type="ARBA" id="ARBA00022617"/>
    </source>
</evidence>
<dbReference type="AlphaFoldDB" id="A0AAN5PJI1"/>
<keyword evidence="9 10" id="KW-0143">Chaperone</keyword>
<comment type="subcellular location">
    <subcellularLocation>
        <location evidence="10">Cytoplasm</location>
    </subcellularLocation>
</comment>
<evidence type="ECO:0000259" key="11">
    <source>
        <dbReference type="PROSITE" id="PS51918"/>
    </source>
</evidence>
<organism evidence="12 13">
    <name type="scientific">Legionella pneumophila</name>
    <dbReference type="NCBI Taxonomy" id="446"/>
    <lineage>
        <taxon>Bacteria</taxon>
        <taxon>Pseudomonadati</taxon>
        <taxon>Pseudomonadota</taxon>
        <taxon>Gammaproteobacteria</taxon>
        <taxon>Legionellales</taxon>
        <taxon>Legionellaceae</taxon>
        <taxon>Legionella</taxon>
    </lineage>
</organism>
<keyword evidence="10" id="KW-0963">Cytoplasm</keyword>
<keyword evidence="10" id="KW-0004">4Fe-4S</keyword>
<keyword evidence="5 10" id="KW-0949">S-adenosyl-L-methionine</keyword>
<protein>
    <recommendedName>
        <fullName evidence="3 10">Heme chaperone HemW</fullName>
    </recommendedName>
</protein>
<evidence type="ECO:0000256" key="7">
    <source>
        <dbReference type="ARBA" id="ARBA00023004"/>
    </source>
</evidence>
<evidence type="ECO:0000256" key="8">
    <source>
        <dbReference type="ARBA" id="ARBA00023014"/>
    </source>
</evidence>
<dbReference type="InterPro" id="IPR034505">
    <property type="entry name" value="Coproporphyrinogen-III_oxidase"/>
</dbReference>
<dbReference type="GO" id="GO:0051539">
    <property type="term" value="F:4 iron, 4 sulfur cluster binding"/>
    <property type="evidence" value="ECO:0007669"/>
    <property type="project" value="UniProtKB-UniRule"/>
</dbReference>
<dbReference type="SFLD" id="SFLDG01065">
    <property type="entry name" value="anaerobic_coproporphyrinogen-I"/>
    <property type="match status" value="1"/>
</dbReference>
<dbReference type="InterPro" id="IPR007197">
    <property type="entry name" value="rSAM"/>
</dbReference>
<evidence type="ECO:0000256" key="3">
    <source>
        <dbReference type="ARBA" id="ARBA00017228"/>
    </source>
</evidence>
<dbReference type="GO" id="GO:0006779">
    <property type="term" value="P:porphyrin-containing compound biosynthetic process"/>
    <property type="evidence" value="ECO:0007669"/>
    <property type="project" value="InterPro"/>
</dbReference>
<feature type="non-terminal residue" evidence="12">
    <location>
        <position position="215"/>
    </location>
</feature>
<comment type="similarity">
    <text evidence="2">Belongs to the anaerobic coproporphyrinogen-III oxidase family. HemW subfamily.</text>
</comment>
<dbReference type="PANTHER" id="PTHR13932">
    <property type="entry name" value="COPROPORPHYRINIGEN III OXIDASE"/>
    <property type="match status" value="1"/>
</dbReference>
<accession>A0AAN5PJI1</accession>
<reference evidence="12" key="2">
    <citation type="submission" date="2019-10" db="EMBL/GenBank/DDBJ databases">
        <authorList>
            <consortium name="NCBI Pathogen Detection Project"/>
        </authorList>
    </citation>
    <scope>NUCLEOTIDE SEQUENCE</scope>
    <source>
        <strain evidence="12">AZ00058701</strain>
    </source>
</reference>
<keyword evidence="6 10" id="KW-0479">Metal-binding</keyword>
<dbReference type="InterPro" id="IPR006638">
    <property type="entry name" value="Elp3/MiaA/NifB-like_rSAM"/>
</dbReference>
<proteinExistence type="inferred from homology"/>
<evidence type="ECO:0000256" key="1">
    <source>
        <dbReference type="ARBA" id="ARBA00001966"/>
    </source>
</evidence>
<keyword evidence="4 10" id="KW-0349">Heme</keyword>
<dbReference type="PROSITE" id="PS51918">
    <property type="entry name" value="RADICAL_SAM"/>
    <property type="match status" value="1"/>
</dbReference>
<dbReference type="GO" id="GO:0005737">
    <property type="term" value="C:cytoplasm"/>
    <property type="evidence" value="ECO:0007669"/>
    <property type="project" value="UniProtKB-SubCell"/>
</dbReference>
<dbReference type="Proteomes" id="UP000866496">
    <property type="component" value="Unassembled WGS sequence"/>
</dbReference>
<dbReference type="PANTHER" id="PTHR13932:SF5">
    <property type="entry name" value="RADICAL S-ADENOSYL METHIONINE DOMAIN-CONTAINING PROTEIN 1, MITOCHONDRIAL"/>
    <property type="match status" value="1"/>
</dbReference>
<evidence type="ECO:0000313" key="13">
    <source>
        <dbReference type="Proteomes" id="UP000866496"/>
    </source>
</evidence>
<dbReference type="GO" id="GO:0004109">
    <property type="term" value="F:coproporphyrinogen oxidase activity"/>
    <property type="evidence" value="ECO:0007669"/>
    <property type="project" value="InterPro"/>
</dbReference>
<comment type="caution">
    <text evidence="12">The sequence shown here is derived from an EMBL/GenBank/DDBJ whole genome shotgun (WGS) entry which is preliminary data.</text>
</comment>
<evidence type="ECO:0000256" key="6">
    <source>
        <dbReference type="ARBA" id="ARBA00022723"/>
    </source>
</evidence>
<comment type="function">
    <text evidence="10">Probably acts as a heme chaperone, transferring heme to an unknown acceptor. Binds one molecule of heme per monomer, possibly covalently. Binds 1 [4Fe-4S] cluster. The cluster is coordinated with 3 cysteines and an exchangeable S-adenosyl-L-methionine.</text>
</comment>
<dbReference type="InterPro" id="IPR013785">
    <property type="entry name" value="Aldolase_TIM"/>
</dbReference>
<dbReference type="Pfam" id="PF04055">
    <property type="entry name" value="Radical_SAM"/>
    <property type="match status" value="1"/>
</dbReference>
<dbReference type="InterPro" id="IPR004559">
    <property type="entry name" value="HemW-like"/>
</dbReference>
<sequence length="215" mass="24656">MLPLSLYIHIPWCIRKCPYCDFNSHKSPDVLPEHQYVQALIEDLKTDISSYNTREINSIFIGGGTPSLFSAEAYNNLFNELKHMLPFAKNIEITMEANPGTVEQHRFTDYRQSGINRLSLGIQSFNPNHLKILGRIHDEKQAHSAIDTARKAGFDNLNLDIMHSLPNQSVTQGLQDLKTALSYQPEHLSWYQLTIEPNTVFYKHTPPLPSEEEDY</sequence>